<dbReference type="HAMAP" id="MF_00902">
    <property type="entry name" value="TatC"/>
    <property type="match status" value="1"/>
</dbReference>
<name>A0A7C1IIS2_9CREN</name>
<evidence type="ECO:0000256" key="1">
    <source>
        <dbReference type="ARBA" id="ARBA00004141"/>
    </source>
</evidence>
<dbReference type="InterPro" id="IPR002033">
    <property type="entry name" value="TatC"/>
</dbReference>
<keyword evidence="5" id="KW-0813">Transport</keyword>
<feature type="transmembrane region" description="Helical" evidence="5">
    <location>
        <begin position="226"/>
        <end position="243"/>
    </location>
</feature>
<dbReference type="GO" id="GO:0065002">
    <property type="term" value="P:intracellular protein transmembrane transport"/>
    <property type="evidence" value="ECO:0007669"/>
    <property type="project" value="TreeGrafter"/>
</dbReference>
<dbReference type="PANTHER" id="PTHR30371:SF0">
    <property type="entry name" value="SEC-INDEPENDENT PROTEIN TRANSLOCASE PROTEIN TATC, CHLOROPLASTIC-RELATED"/>
    <property type="match status" value="1"/>
</dbReference>
<accession>A0A7C1IIS2</accession>
<comment type="function">
    <text evidence="5">Part of the twin-arginine translocation (Tat) system that transports large folded proteins containing a characteristic twin-arginine motif in their signal peptide across membranes.</text>
</comment>
<feature type="transmembrane region" description="Helical" evidence="5">
    <location>
        <begin position="188"/>
        <end position="214"/>
    </location>
</feature>
<dbReference type="GO" id="GO:0043953">
    <property type="term" value="P:protein transport by the Tat complex"/>
    <property type="evidence" value="ECO:0007669"/>
    <property type="project" value="UniProtKB-UniRule"/>
</dbReference>
<reference evidence="6" key="1">
    <citation type="journal article" date="2020" name="mSystems">
        <title>Genome- and Community-Level Interaction Insights into Carbon Utilization and Element Cycling Functions of Hydrothermarchaeota in Hydrothermal Sediment.</title>
        <authorList>
            <person name="Zhou Z."/>
            <person name="Liu Y."/>
            <person name="Xu W."/>
            <person name="Pan J."/>
            <person name="Luo Z.H."/>
            <person name="Li M."/>
        </authorList>
    </citation>
    <scope>NUCLEOTIDE SEQUENCE [LARGE SCALE GENOMIC DNA]</scope>
    <source>
        <strain evidence="6">SpSt-123</strain>
    </source>
</reference>
<dbReference type="PRINTS" id="PR01840">
    <property type="entry name" value="TATCFAMILY"/>
</dbReference>
<evidence type="ECO:0000256" key="5">
    <source>
        <dbReference type="HAMAP-Rule" id="MF_00902"/>
    </source>
</evidence>
<comment type="caution">
    <text evidence="6">The sequence shown here is derived from an EMBL/GenBank/DDBJ whole genome shotgun (WGS) entry which is preliminary data.</text>
</comment>
<proteinExistence type="inferred from homology"/>
<organism evidence="6">
    <name type="scientific">Fervidicoccus fontis</name>
    <dbReference type="NCBI Taxonomy" id="683846"/>
    <lineage>
        <taxon>Archaea</taxon>
        <taxon>Thermoproteota</taxon>
        <taxon>Thermoprotei</taxon>
        <taxon>Fervidicoccales</taxon>
        <taxon>Fervidicoccaceae</taxon>
        <taxon>Fervidicoccus</taxon>
    </lineage>
</organism>
<keyword evidence="5" id="KW-0811">Translocation</keyword>
<keyword evidence="5" id="KW-1003">Cell membrane</keyword>
<dbReference type="Pfam" id="PF00902">
    <property type="entry name" value="TatC"/>
    <property type="match status" value="1"/>
</dbReference>
<evidence type="ECO:0000256" key="3">
    <source>
        <dbReference type="ARBA" id="ARBA00022989"/>
    </source>
</evidence>
<evidence type="ECO:0000256" key="2">
    <source>
        <dbReference type="ARBA" id="ARBA00022692"/>
    </source>
</evidence>
<dbReference type="PANTHER" id="PTHR30371">
    <property type="entry name" value="SEC-INDEPENDENT PROTEIN TRANSLOCASE PROTEIN TATC"/>
    <property type="match status" value="1"/>
</dbReference>
<dbReference type="GO" id="GO:0009977">
    <property type="term" value="F:proton motive force dependent protein transmembrane transporter activity"/>
    <property type="evidence" value="ECO:0007669"/>
    <property type="project" value="TreeGrafter"/>
</dbReference>
<keyword evidence="2 5" id="KW-0812">Transmembrane</keyword>
<comment type="similarity">
    <text evidence="5">Belongs to the TatC family.</text>
</comment>
<feature type="transmembrane region" description="Helical" evidence="5">
    <location>
        <begin position="99"/>
        <end position="118"/>
    </location>
</feature>
<dbReference type="EMBL" id="DSDY01000154">
    <property type="protein sequence ID" value="HDS10952.1"/>
    <property type="molecule type" value="Genomic_DNA"/>
</dbReference>
<keyword evidence="3 5" id="KW-1133">Transmembrane helix</keyword>
<comment type="subcellular location">
    <subcellularLocation>
        <location evidence="5">Cell membrane</location>
        <topology evidence="5">Multi-pass membrane protein</topology>
    </subcellularLocation>
    <subcellularLocation>
        <location evidence="1">Membrane</location>
        <topology evidence="1">Multi-pass membrane protein</topology>
    </subcellularLocation>
</comment>
<keyword evidence="5" id="KW-0653">Protein transport</keyword>
<feature type="transmembrane region" description="Helical" evidence="5">
    <location>
        <begin position="36"/>
        <end position="53"/>
    </location>
</feature>
<feature type="transmembrane region" description="Helical" evidence="5">
    <location>
        <begin position="249"/>
        <end position="269"/>
    </location>
</feature>
<dbReference type="GO" id="GO:0033281">
    <property type="term" value="C:TAT protein transport complex"/>
    <property type="evidence" value="ECO:0007669"/>
    <property type="project" value="UniProtKB-UniRule"/>
</dbReference>
<protein>
    <recommendedName>
        <fullName evidence="5">Sec-independent protein translocase protein TatC</fullName>
    </recommendedName>
</protein>
<sequence>MKKEGKKTFRRPRSPDEELPLEAHLEELAERLKKSLIVFAIVFVIITFVPINLEYSYVPLVAEASRALVSYVVPQTVTWMGKTYNVTILYTGAFEGFSVLLYTSLLFTLIITAPYIGYQVYAFIEPALYPHEKKFLKSGIYAGVGLFVFGVALGYFVLAPITLRIMLLLQAVPLPPGSVIVGLTMNNLLSFIIKLSLTTGIAFLFPLVIYYLIVFGVVDASKFEGFNARLAFVIIMAAAAIITPDPSGVTMLILAVPYYILFMLGVKLAKRTVRKKKMTRPS</sequence>
<dbReference type="AlphaFoldDB" id="A0A7C1IIS2"/>
<evidence type="ECO:0000313" key="6">
    <source>
        <dbReference type="EMBL" id="HDS10952.1"/>
    </source>
</evidence>
<evidence type="ECO:0000256" key="4">
    <source>
        <dbReference type="ARBA" id="ARBA00023136"/>
    </source>
</evidence>
<gene>
    <name evidence="5" type="primary">tatC</name>
    <name evidence="6" type="ORF">ENO04_05010</name>
</gene>
<feature type="transmembrane region" description="Helical" evidence="5">
    <location>
        <begin position="139"/>
        <end position="168"/>
    </location>
</feature>
<keyword evidence="4 5" id="KW-0472">Membrane</keyword>
<comment type="subunit">
    <text evidence="5">Forms a complex with TatA.</text>
</comment>